<sequence>MSHCPRCHQLVDSQAVNCPHCQYQLKAFGHPGIPLYRSSGKESLCETCLYHEDDTCNFPQRPFAQECTLYQNRSEPLISTPIKPQQALSVAIKIWLQQNIVWVVVFGLLIVSFILTINNPFLINLKTSLLASAQRYKD</sequence>
<gene>
    <name evidence="2" type="ORF">NO713_04926</name>
</gene>
<keyword evidence="1" id="KW-0472">Membrane</keyword>
<dbReference type="KEGG" id="ppsu:NO713_04926"/>
<proteinExistence type="predicted"/>
<evidence type="ECO:0008006" key="4">
    <source>
        <dbReference type="Google" id="ProtNLM"/>
    </source>
</evidence>
<keyword evidence="1" id="KW-0812">Transmembrane</keyword>
<accession>A0A9W4CSD1</accession>
<organism evidence="2 3">
    <name type="scientific">Planktothrix pseudagardhii</name>
    <dbReference type="NCBI Taxonomy" id="132604"/>
    <lineage>
        <taxon>Bacteria</taxon>
        <taxon>Bacillati</taxon>
        <taxon>Cyanobacteriota</taxon>
        <taxon>Cyanophyceae</taxon>
        <taxon>Oscillatoriophycideae</taxon>
        <taxon>Oscillatoriales</taxon>
        <taxon>Microcoleaceae</taxon>
        <taxon>Planktothrix</taxon>
    </lineage>
</organism>
<dbReference type="Proteomes" id="UP001153719">
    <property type="component" value="Chromosome"/>
</dbReference>
<dbReference type="RefSeq" id="WP_254174859.1">
    <property type="nucleotide sequence ID" value="NZ_LR882967.1"/>
</dbReference>
<protein>
    <recommendedName>
        <fullName evidence="4">DZANK-type domain-containing protein</fullName>
    </recommendedName>
</protein>
<keyword evidence="3" id="KW-1185">Reference proteome</keyword>
<evidence type="ECO:0000313" key="2">
    <source>
        <dbReference type="EMBL" id="CAD5982050.1"/>
    </source>
</evidence>
<name>A0A9W4CSD1_9CYAN</name>
<dbReference type="EMBL" id="LR882967">
    <property type="protein sequence ID" value="CAD5982050.1"/>
    <property type="molecule type" value="Genomic_DNA"/>
</dbReference>
<feature type="transmembrane region" description="Helical" evidence="1">
    <location>
        <begin position="100"/>
        <end position="123"/>
    </location>
</feature>
<reference evidence="2" key="1">
    <citation type="submission" date="2020-09" db="EMBL/GenBank/DDBJ databases">
        <authorList>
            <person name="Blom J."/>
        </authorList>
    </citation>
    <scope>NUCLEOTIDE SEQUENCE</scope>
    <source>
        <strain evidence="2">No.713</strain>
    </source>
</reference>
<evidence type="ECO:0000256" key="1">
    <source>
        <dbReference type="SAM" id="Phobius"/>
    </source>
</evidence>
<evidence type="ECO:0000313" key="3">
    <source>
        <dbReference type="Proteomes" id="UP001153719"/>
    </source>
</evidence>
<keyword evidence="1" id="KW-1133">Transmembrane helix</keyword>
<dbReference type="AlphaFoldDB" id="A0A9W4CSD1"/>